<evidence type="ECO:0000256" key="2">
    <source>
        <dbReference type="ARBA" id="ARBA00022723"/>
    </source>
</evidence>
<dbReference type="Pfam" id="PF04082">
    <property type="entry name" value="Fungal_trans"/>
    <property type="match status" value="1"/>
</dbReference>
<evidence type="ECO:0000313" key="10">
    <source>
        <dbReference type="Proteomes" id="UP000234275"/>
    </source>
</evidence>
<dbReference type="GeneID" id="36554139"/>
<keyword evidence="6" id="KW-0539">Nucleus</keyword>
<evidence type="ECO:0000256" key="3">
    <source>
        <dbReference type="ARBA" id="ARBA00023015"/>
    </source>
</evidence>
<dbReference type="STRING" id="1392250.A0A2I2GHZ9"/>
<dbReference type="InterPro" id="IPR007219">
    <property type="entry name" value="XnlR_reg_dom"/>
</dbReference>
<dbReference type="SMART" id="SM00906">
    <property type="entry name" value="Fungal_trans"/>
    <property type="match status" value="1"/>
</dbReference>
<comment type="subcellular location">
    <subcellularLocation>
        <location evidence="1">Nucleus</location>
    </subcellularLocation>
</comment>
<feature type="compositionally biased region" description="Basic and acidic residues" evidence="7">
    <location>
        <begin position="107"/>
        <end position="118"/>
    </location>
</feature>
<dbReference type="PANTHER" id="PTHR47540">
    <property type="entry name" value="THIAMINE REPRESSIBLE GENES REGULATORY PROTEIN THI5"/>
    <property type="match status" value="1"/>
</dbReference>
<feature type="compositionally biased region" description="Polar residues" evidence="7">
    <location>
        <begin position="122"/>
        <end position="152"/>
    </location>
</feature>
<evidence type="ECO:0000313" key="9">
    <source>
        <dbReference type="EMBL" id="PLB52500.1"/>
    </source>
</evidence>
<dbReference type="InterPro" id="IPR001138">
    <property type="entry name" value="Zn2Cys6_DnaBD"/>
</dbReference>
<dbReference type="GO" id="GO:0006351">
    <property type="term" value="P:DNA-templated transcription"/>
    <property type="evidence" value="ECO:0007669"/>
    <property type="project" value="InterPro"/>
</dbReference>
<dbReference type="VEuPathDB" id="FungiDB:P170DRAFT_402737"/>
<dbReference type="RefSeq" id="XP_024707802.1">
    <property type="nucleotide sequence ID" value="XM_024846440.1"/>
</dbReference>
<keyword evidence="5" id="KW-0804">Transcription</keyword>
<dbReference type="GO" id="GO:0045944">
    <property type="term" value="P:positive regulation of transcription by RNA polymerase II"/>
    <property type="evidence" value="ECO:0007669"/>
    <property type="project" value="TreeGrafter"/>
</dbReference>
<keyword evidence="10" id="KW-1185">Reference proteome</keyword>
<dbReference type="Pfam" id="PF00172">
    <property type="entry name" value="Zn_clus"/>
    <property type="match status" value="1"/>
</dbReference>
<proteinExistence type="predicted"/>
<dbReference type="InterPro" id="IPR036864">
    <property type="entry name" value="Zn2-C6_fun-type_DNA-bd_sf"/>
</dbReference>
<evidence type="ECO:0000256" key="7">
    <source>
        <dbReference type="SAM" id="MobiDB-lite"/>
    </source>
</evidence>
<evidence type="ECO:0000256" key="6">
    <source>
        <dbReference type="ARBA" id="ARBA00023242"/>
    </source>
</evidence>
<dbReference type="CDD" id="cd12148">
    <property type="entry name" value="fungal_TF_MHR"/>
    <property type="match status" value="1"/>
</dbReference>
<accession>A0A2I2GHZ9</accession>
<comment type="caution">
    <text evidence="9">The sequence shown here is derived from an EMBL/GenBank/DDBJ whole genome shotgun (WGS) entry which is preliminary data.</text>
</comment>
<dbReference type="SUPFAM" id="SSF57701">
    <property type="entry name" value="Zn2/Cys6 DNA-binding domain"/>
    <property type="match status" value="1"/>
</dbReference>
<feature type="region of interest" description="Disordered" evidence="7">
    <location>
        <begin position="107"/>
        <end position="154"/>
    </location>
</feature>
<dbReference type="CDD" id="cd00067">
    <property type="entry name" value="GAL4"/>
    <property type="match status" value="1"/>
</dbReference>
<dbReference type="OrthoDB" id="3990906at2759"/>
<dbReference type="PANTHER" id="PTHR47540:SF6">
    <property type="entry name" value="ZN(II)2CYS6 TRANSCRIPTION FACTOR (EUROFUNG)"/>
    <property type="match status" value="1"/>
</dbReference>
<dbReference type="Proteomes" id="UP000234275">
    <property type="component" value="Unassembled WGS sequence"/>
</dbReference>
<name>A0A2I2GHZ9_9EURO</name>
<keyword evidence="4" id="KW-0238">DNA-binding</keyword>
<evidence type="ECO:0000259" key="8">
    <source>
        <dbReference type="PROSITE" id="PS50048"/>
    </source>
</evidence>
<dbReference type="GO" id="GO:0000981">
    <property type="term" value="F:DNA-binding transcription factor activity, RNA polymerase II-specific"/>
    <property type="evidence" value="ECO:0007669"/>
    <property type="project" value="InterPro"/>
</dbReference>
<dbReference type="GO" id="GO:0008270">
    <property type="term" value="F:zinc ion binding"/>
    <property type="evidence" value="ECO:0007669"/>
    <property type="project" value="InterPro"/>
</dbReference>
<evidence type="ECO:0000256" key="1">
    <source>
        <dbReference type="ARBA" id="ARBA00004123"/>
    </source>
</evidence>
<dbReference type="EMBL" id="MSFO01000002">
    <property type="protein sequence ID" value="PLB52500.1"/>
    <property type="molecule type" value="Genomic_DNA"/>
</dbReference>
<keyword evidence="3" id="KW-0805">Transcription regulation</keyword>
<sequence length="723" mass="81609">MKQSAEKWLSNRNPEGNPALPTWSPRRKDRSVISLRQYPRQSASITDRLRVSRCRRCHSHKIKCSGGSPCRNCQQTQPAVECIYPWRDRKVLIQESYLKKLEEESERWKESQKTDREAGITPLSQPSNQEETRPGNNADTQPSSVETQNNIPLTADAEIRNPLLGDRAWFVRDRTSINPIYIGEAACTAFGTRLRQFLNGDEPVAPLPGSVYFADHTVRRTTSPEFKLPNRTYAHLLLRVAVRFIGEDYHLMLRRTTAEQLDSVYRDNWCEDRLLLCRLFILFAIGELYSNRKPPQPVSPSVPGVAFFRYAMSMFEDLHEEAAVPYIELLVLMSLYFMALNRVTSAYVYIGTALRLSLTLGLHHNVPEGSIITPVEREHRVRVWWTVYTFDRLWSSKLGHPIGIRDSDIAVDMPSMERISPQEQEEFSDPEHLIAVIKLARTAGDIISDIYGRPRVEGNFVQSVHKILRNLRAWAEDLPPNVKLNQNSPRYKSRHTASLHLAFNQCVVLTTRPILFHLFKSRFESSATPRAPSAMVSALAETCVVAARSSNNLLIQLWVEGSLAVFGYLDAQYIFSSTIILSMSAVLQDSEPDRDAVETATDILQSMAEDGNLPAGRFYQHLREIQKGFSDSKQKGKPLHGTQGLIASVQTAVDGTNLDGGPSRTNLLSSMAQDIGQELSTTHQTALDDPFILDFLAQDTYMDVSGMLGLGGNVVSPSRWMFE</sequence>
<evidence type="ECO:0000256" key="4">
    <source>
        <dbReference type="ARBA" id="ARBA00023125"/>
    </source>
</evidence>
<keyword evidence="2" id="KW-0479">Metal-binding</keyword>
<protein>
    <recommendedName>
        <fullName evidence="8">Zn(2)-C6 fungal-type domain-containing protein</fullName>
    </recommendedName>
</protein>
<reference evidence="9 10" key="1">
    <citation type="submission" date="2016-12" db="EMBL/GenBank/DDBJ databases">
        <title>The genomes of Aspergillus section Nigri reveals drivers in fungal speciation.</title>
        <authorList>
            <consortium name="DOE Joint Genome Institute"/>
            <person name="Vesth T.C."/>
            <person name="Nybo J."/>
            <person name="Theobald S."/>
            <person name="Brandl J."/>
            <person name="Frisvad J.C."/>
            <person name="Nielsen K.F."/>
            <person name="Lyhne E.K."/>
            <person name="Kogle M.E."/>
            <person name="Kuo A."/>
            <person name="Riley R."/>
            <person name="Clum A."/>
            <person name="Nolan M."/>
            <person name="Lipzen A."/>
            <person name="Salamov A."/>
            <person name="Henrissat B."/>
            <person name="Wiebenga A."/>
            <person name="De Vries R.P."/>
            <person name="Grigoriev I.V."/>
            <person name="Mortensen U.H."/>
            <person name="Andersen M.R."/>
            <person name="Baker S.E."/>
        </authorList>
    </citation>
    <scope>NUCLEOTIDE SEQUENCE [LARGE SCALE GENOMIC DNA]</scope>
    <source>
        <strain evidence="9 10">IBT 23096</strain>
    </source>
</reference>
<dbReference type="GO" id="GO:0043565">
    <property type="term" value="F:sequence-specific DNA binding"/>
    <property type="evidence" value="ECO:0007669"/>
    <property type="project" value="TreeGrafter"/>
</dbReference>
<dbReference type="GO" id="GO:0005634">
    <property type="term" value="C:nucleus"/>
    <property type="evidence" value="ECO:0007669"/>
    <property type="project" value="UniProtKB-SubCell"/>
</dbReference>
<feature type="region of interest" description="Disordered" evidence="7">
    <location>
        <begin position="1"/>
        <end position="28"/>
    </location>
</feature>
<dbReference type="InterPro" id="IPR051711">
    <property type="entry name" value="Stress_Response_Reg"/>
</dbReference>
<feature type="domain" description="Zn(2)-C6 fungal-type" evidence="8">
    <location>
        <begin position="53"/>
        <end position="84"/>
    </location>
</feature>
<dbReference type="PROSITE" id="PS50048">
    <property type="entry name" value="ZN2_CY6_FUNGAL_2"/>
    <property type="match status" value="1"/>
</dbReference>
<dbReference type="Gene3D" id="4.10.240.10">
    <property type="entry name" value="Zn(2)-C6 fungal-type DNA-binding domain"/>
    <property type="match status" value="1"/>
</dbReference>
<organism evidence="9 10">
    <name type="scientific">Aspergillus steynii IBT 23096</name>
    <dbReference type="NCBI Taxonomy" id="1392250"/>
    <lineage>
        <taxon>Eukaryota</taxon>
        <taxon>Fungi</taxon>
        <taxon>Dikarya</taxon>
        <taxon>Ascomycota</taxon>
        <taxon>Pezizomycotina</taxon>
        <taxon>Eurotiomycetes</taxon>
        <taxon>Eurotiomycetidae</taxon>
        <taxon>Eurotiales</taxon>
        <taxon>Aspergillaceae</taxon>
        <taxon>Aspergillus</taxon>
        <taxon>Aspergillus subgen. Circumdati</taxon>
    </lineage>
</organism>
<dbReference type="AlphaFoldDB" id="A0A2I2GHZ9"/>
<gene>
    <name evidence="9" type="ORF">P170DRAFT_402737</name>
</gene>
<evidence type="ECO:0000256" key="5">
    <source>
        <dbReference type="ARBA" id="ARBA00023163"/>
    </source>
</evidence>